<dbReference type="PANTHER" id="PTHR33096:SF1">
    <property type="entry name" value="CXC1-LIKE CYSTEINE CLUSTER ASSOCIATED WITH KDZ TRANSPOSASES DOMAIN-CONTAINING PROTEIN"/>
    <property type="match status" value="1"/>
</dbReference>
<evidence type="ECO:0000256" key="1">
    <source>
        <dbReference type="SAM" id="Coils"/>
    </source>
</evidence>
<proteinExistence type="predicted"/>
<dbReference type="STRING" id="181874.A0A409WNL0"/>
<organism evidence="2 3">
    <name type="scientific">Panaeolus cyanescens</name>
    <dbReference type="NCBI Taxonomy" id="181874"/>
    <lineage>
        <taxon>Eukaryota</taxon>
        <taxon>Fungi</taxon>
        <taxon>Dikarya</taxon>
        <taxon>Basidiomycota</taxon>
        <taxon>Agaricomycotina</taxon>
        <taxon>Agaricomycetes</taxon>
        <taxon>Agaricomycetidae</taxon>
        <taxon>Agaricales</taxon>
        <taxon>Agaricineae</taxon>
        <taxon>Galeropsidaceae</taxon>
        <taxon>Panaeolus</taxon>
    </lineage>
</organism>
<reference evidence="2 3" key="1">
    <citation type="journal article" date="2018" name="Evol. Lett.">
        <title>Horizontal gene cluster transfer increased hallucinogenic mushroom diversity.</title>
        <authorList>
            <person name="Reynolds H.T."/>
            <person name="Vijayakumar V."/>
            <person name="Gluck-Thaler E."/>
            <person name="Korotkin H.B."/>
            <person name="Matheny P.B."/>
            <person name="Slot J.C."/>
        </authorList>
    </citation>
    <scope>NUCLEOTIDE SEQUENCE [LARGE SCALE GENOMIC DNA]</scope>
    <source>
        <strain evidence="2 3">2629</strain>
    </source>
</reference>
<accession>A0A409WNL0</accession>
<comment type="caution">
    <text evidence="2">The sequence shown here is derived from an EMBL/GenBank/DDBJ whole genome shotgun (WGS) entry which is preliminary data.</text>
</comment>
<evidence type="ECO:0000313" key="3">
    <source>
        <dbReference type="Proteomes" id="UP000284842"/>
    </source>
</evidence>
<dbReference type="Pfam" id="PF18758">
    <property type="entry name" value="KDZ"/>
    <property type="match status" value="1"/>
</dbReference>
<dbReference type="OrthoDB" id="2505969at2759"/>
<dbReference type="EMBL" id="NHTK01005383">
    <property type="protein sequence ID" value="PPQ80089.1"/>
    <property type="molecule type" value="Genomic_DNA"/>
</dbReference>
<dbReference type="AlphaFoldDB" id="A0A409WNL0"/>
<keyword evidence="3" id="KW-1185">Reference proteome</keyword>
<gene>
    <name evidence="2" type="ORF">CVT24_006543</name>
</gene>
<protein>
    <recommendedName>
        <fullName evidence="4">CxC1-like cysteine cluster associated with KDZ transposases domain-containing protein</fullName>
    </recommendedName>
</protein>
<name>A0A409WNL0_9AGAR</name>
<evidence type="ECO:0000313" key="2">
    <source>
        <dbReference type="EMBL" id="PPQ80089.1"/>
    </source>
</evidence>
<dbReference type="PANTHER" id="PTHR33096">
    <property type="entry name" value="CXC2 DOMAIN-CONTAINING PROTEIN"/>
    <property type="match status" value="1"/>
</dbReference>
<dbReference type="InParanoid" id="A0A409WNL0"/>
<dbReference type="InterPro" id="IPR040521">
    <property type="entry name" value="KDZ"/>
</dbReference>
<sequence length="957" mass="109200">MAKKGKVMGSDSLGYTHRGKAFTAKGLVDFRRAKQREYAKIRAAKKAAMLARFAARLEVVPMEDWDDEASWNTWNDPVGQALDGYLKGKRELDISNAGGEFEELVKSQLSQKKKKYKDTRSRRDIIERRVHAFRDQLPLMIDAYLDWSLKQGDKGLGNETTPTYDEEPESHMTVKKVDTYISTTCEIPLYPSLPSVAASFVRQGLIPCAPTAPSLAISVRVLELFRASSMRCPNLSIQAFVKALCDIQCQPYRSYISRQFGICYDTYLDILNGVENKVQEALGRNDPMWRLKHACVPCTYKLQNEEKLKFSMLVTMDGNDSLKRLIKRETDGLEGEGMGESMERNDPRTVHGDYYLSREEVDKWARESVDLLAVDKNKISESSPGLCDDRWKNMASDKTSRMWGIFDETGIFLSLCRHGHVLVVMDMVRSGEQSKYPLATVNSLLDAFGENIGIGYDIGCKFKKTLQQSKLGPRAASLKTTCLVGSFHGHAHNRICQLEHLATYVEGLGNEDLEGCEPFFSRSNALASSTRHASIFHRRQKINKYIKHLDTRETYLSLSSTLVTSYKRALEILAGEASLSQQAHDKGLGAPDTVFPKWLEEEYHYLTGLKREPLQETLQMEYYQKLKRFYKSEANLAEIMKQCWKNLDPSSITTDIDDTLSNERRRRHAQENHARDLEAVQILEHQLGIEKRWQPGNKVWVEAEDMVNKRHYQRSLDHLEGLVVARLFELTKMNMSQTGYKMRQHIGKALKTRSQAIQTALKEFNTAAESLGRETLTWDDVVNCSQLADFDLLSDTREDVRKRPWATPASRLQLDQYFKIKRAHEEIKRLNIEIRRLTTYIRDEEYYLSTKAASLRASQPSLAHQIDIKLITLRRMNDIHLSRLSKLNDLSGFTGTLDEGISIENGLPTAQSTTPRALLHTDISEETITQAEEEEEQEEDEQEAGEVALKVLQVSLD</sequence>
<dbReference type="Proteomes" id="UP000284842">
    <property type="component" value="Unassembled WGS sequence"/>
</dbReference>
<feature type="coiled-coil region" evidence="1">
    <location>
        <begin position="921"/>
        <end position="948"/>
    </location>
</feature>
<evidence type="ECO:0008006" key="4">
    <source>
        <dbReference type="Google" id="ProtNLM"/>
    </source>
</evidence>
<keyword evidence="1" id="KW-0175">Coiled coil</keyword>